<dbReference type="CDD" id="cd00340">
    <property type="entry name" value="GSH_Peroxidase"/>
    <property type="match status" value="1"/>
</dbReference>
<feature type="active site" evidence="4">
    <location>
        <position position="64"/>
    </location>
</feature>
<evidence type="ECO:0000313" key="6">
    <source>
        <dbReference type="EMBL" id="QDU83462.1"/>
    </source>
</evidence>
<dbReference type="Gene3D" id="3.40.30.10">
    <property type="entry name" value="Glutaredoxin"/>
    <property type="match status" value="1"/>
</dbReference>
<dbReference type="InterPro" id="IPR029759">
    <property type="entry name" value="GPX_AS"/>
</dbReference>
<evidence type="ECO:0000256" key="2">
    <source>
        <dbReference type="ARBA" id="ARBA00022559"/>
    </source>
</evidence>
<evidence type="ECO:0000313" key="7">
    <source>
        <dbReference type="Proteomes" id="UP000319342"/>
    </source>
</evidence>
<dbReference type="Proteomes" id="UP000319342">
    <property type="component" value="Chromosome"/>
</dbReference>
<reference evidence="6 7" key="1">
    <citation type="submission" date="2019-02" db="EMBL/GenBank/DDBJ databases">
        <title>Deep-cultivation of Planctomycetes and their phenomic and genomic characterization uncovers novel biology.</title>
        <authorList>
            <person name="Wiegand S."/>
            <person name="Jogler M."/>
            <person name="Boedeker C."/>
            <person name="Pinto D."/>
            <person name="Vollmers J."/>
            <person name="Rivas-Marin E."/>
            <person name="Kohn T."/>
            <person name="Peeters S.H."/>
            <person name="Heuer A."/>
            <person name="Rast P."/>
            <person name="Oberbeckmann S."/>
            <person name="Bunk B."/>
            <person name="Jeske O."/>
            <person name="Meyerdierks A."/>
            <person name="Storesund J.E."/>
            <person name="Kallscheuer N."/>
            <person name="Luecker S."/>
            <person name="Lage O.M."/>
            <person name="Pohl T."/>
            <person name="Merkel B.J."/>
            <person name="Hornburger P."/>
            <person name="Mueller R.-W."/>
            <person name="Bruemmer F."/>
            <person name="Labrenz M."/>
            <person name="Spormann A.M."/>
            <person name="Op den Camp H."/>
            <person name="Overmann J."/>
            <person name="Amann R."/>
            <person name="Jetten M.S.M."/>
            <person name="Mascher T."/>
            <person name="Medema M.H."/>
            <person name="Devos D.P."/>
            <person name="Kaster A.-K."/>
            <person name="Ovreas L."/>
            <person name="Rohde M."/>
            <person name="Galperin M.Y."/>
            <person name="Jogler C."/>
        </authorList>
    </citation>
    <scope>NUCLEOTIDE SEQUENCE [LARGE SCALE GENOMIC DNA]</scope>
    <source>
        <strain evidence="6 7">Pla163</strain>
    </source>
</reference>
<dbReference type="SUPFAM" id="SSF52833">
    <property type="entry name" value="Thioredoxin-like"/>
    <property type="match status" value="1"/>
</dbReference>
<organism evidence="6 7">
    <name type="scientific">Rohdeia mirabilis</name>
    <dbReference type="NCBI Taxonomy" id="2528008"/>
    <lineage>
        <taxon>Bacteria</taxon>
        <taxon>Pseudomonadati</taxon>
        <taxon>Planctomycetota</taxon>
        <taxon>Planctomycetia</taxon>
        <taxon>Planctomycetia incertae sedis</taxon>
        <taxon>Rohdeia</taxon>
    </lineage>
</organism>
<dbReference type="PRINTS" id="PR01011">
    <property type="entry name" value="GLUTPROXDASE"/>
</dbReference>
<dbReference type="GO" id="GO:0034599">
    <property type="term" value="P:cellular response to oxidative stress"/>
    <property type="evidence" value="ECO:0007669"/>
    <property type="project" value="TreeGrafter"/>
</dbReference>
<sequence>MLGLSLAPFVAGCGAITTESVDMDESIASQSFYALEVQSLEGDAVPLERYRGQVSLVVNTASKCGLTPQYEGLEALQQEFADRGFTVLGFPSGDFGGQEFDSAGEIREFCDSKYAVTFPLFAKSGVKEGPDQSEVFRFLGGATGSLPGWNFGKYLVDREGTVLAFFAPTVGPQSDEVRKALEAALADA</sequence>
<dbReference type="EMBL" id="CP036290">
    <property type="protein sequence ID" value="QDU83462.1"/>
    <property type="molecule type" value="Genomic_DNA"/>
</dbReference>
<evidence type="ECO:0000256" key="4">
    <source>
        <dbReference type="PIRSR" id="PIRSR000303-1"/>
    </source>
</evidence>
<gene>
    <name evidence="6" type="primary">gpx1</name>
    <name evidence="6" type="ORF">Pla163_05610</name>
</gene>
<dbReference type="PANTHER" id="PTHR11592:SF78">
    <property type="entry name" value="GLUTATHIONE PEROXIDASE"/>
    <property type="match status" value="1"/>
</dbReference>
<dbReference type="Pfam" id="PF00255">
    <property type="entry name" value="GSHPx"/>
    <property type="match status" value="1"/>
</dbReference>
<dbReference type="PROSITE" id="PS00460">
    <property type="entry name" value="GLUTATHIONE_PEROXID_1"/>
    <property type="match status" value="1"/>
</dbReference>
<dbReference type="InterPro" id="IPR000889">
    <property type="entry name" value="Glutathione_peroxidase"/>
</dbReference>
<keyword evidence="7" id="KW-1185">Reference proteome</keyword>
<evidence type="ECO:0000256" key="5">
    <source>
        <dbReference type="RuleBase" id="RU000499"/>
    </source>
</evidence>
<accession>A0A518CW47</accession>
<dbReference type="GO" id="GO:0004601">
    <property type="term" value="F:peroxidase activity"/>
    <property type="evidence" value="ECO:0007669"/>
    <property type="project" value="UniProtKB-KW"/>
</dbReference>
<comment type="similarity">
    <text evidence="1 5">Belongs to the glutathione peroxidase family.</text>
</comment>
<dbReference type="PIRSF" id="PIRSF000303">
    <property type="entry name" value="Glutathion_perox"/>
    <property type="match status" value="1"/>
</dbReference>
<keyword evidence="3 5" id="KW-0560">Oxidoreductase</keyword>
<dbReference type="PANTHER" id="PTHR11592">
    <property type="entry name" value="GLUTATHIONE PEROXIDASE"/>
    <property type="match status" value="1"/>
</dbReference>
<evidence type="ECO:0000256" key="3">
    <source>
        <dbReference type="ARBA" id="ARBA00023002"/>
    </source>
</evidence>
<keyword evidence="2 5" id="KW-0575">Peroxidase</keyword>
<dbReference type="PROSITE" id="PS51355">
    <property type="entry name" value="GLUTATHIONE_PEROXID_3"/>
    <property type="match status" value="1"/>
</dbReference>
<proteinExistence type="inferred from homology"/>
<name>A0A518CW47_9BACT</name>
<dbReference type="AlphaFoldDB" id="A0A518CW47"/>
<protein>
    <recommendedName>
        <fullName evidence="5">Glutathione peroxidase</fullName>
    </recommendedName>
</protein>
<dbReference type="InterPro" id="IPR036249">
    <property type="entry name" value="Thioredoxin-like_sf"/>
</dbReference>
<evidence type="ECO:0000256" key="1">
    <source>
        <dbReference type="ARBA" id="ARBA00006926"/>
    </source>
</evidence>